<proteinExistence type="predicted"/>
<accession>A0ABU6DXI1</accession>
<dbReference type="Proteomes" id="UP001339883">
    <property type="component" value="Unassembled WGS sequence"/>
</dbReference>
<dbReference type="Gene3D" id="1.10.260.40">
    <property type="entry name" value="lambda repressor-like DNA-binding domains"/>
    <property type="match status" value="1"/>
</dbReference>
<dbReference type="SUPFAM" id="SSF47413">
    <property type="entry name" value="lambda repressor-like DNA-binding domains"/>
    <property type="match status" value="1"/>
</dbReference>
<name>A0ABU6DXI1_9GAMM</name>
<reference evidence="2 3" key="1">
    <citation type="submission" date="2019-08" db="EMBL/GenBank/DDBJ databases">
        <title>Five species of Acinetobacter isolated from floral nectar and animal pollinators.</title>
        <authorList>
            <person name="Hendry T.A."/>
        </authorList>
    </citation>
    <scope>NUCLEOTIDE SEQUENCE [LARGE SCALE GENOMIC DNA]</scope>
    <source>
        <strain evidence="2 3">MD18.27</strain>
    </source>
</reference>
<protein>
    <submittedName>
        <fullName evidence="2">Helix-turn-helix transcriptional regulator</fullName>
    </submittedName>
</protein>
<dbReference type="InterPro" id="IPR010982">
    <property type="entry name" value="Lambda_DNA-bd_dom_sf"/>
</dbReference>
<dbReference type="PROSITE" id="PS50943">
    <property type="entry name" value="HTH_CROC1"/>
    <property type="match status" value="1"/>
</dbReference>
<organism evidence="2 3">
    <name type="scientific">Acinetobacter pollinis</name>
    <dbReference type="NCBI Taxonomy" id="2605270"/>
    <lineage>
        <taxon>Bacteria</taxon>
        <taxon>Pseudomonadati</taxon>
        <taxon>Pseudomonadota</taxon>
        <taxon>Gammaproteobacteria</taxon>
        <taxon>Moraxellales</taxon>
        <taxon>Moraxellaceae</taxon>
        <taxon>Acinetobacter</taxon>
    </lineage>
</organism>
<dbReference type="Pfam" id="PF01381">
    <property type="entry name" value="HTH_3"/>
    <property type="match status" value="1"/>
</dbReference>
<dbReference type="RefSeq" id="WP_325775977.1">
    <property type="nucleotide sequence ID" value="NZ_VTDN01000010.1"/>
</dbReference>
<dbReference type="SMART" id="SM00530">
    <property type="entry name" value="HTH_XRE"/>
    <property type="match status" value="1"/>
</dbReference>
<keyword evidence="3" id="KW-1185">Reference proteome</keyword>
<gene>
    <name evidence="2" type="ORF">I2F25_11120</name>
</gene>
<comment type="caution">
    <text evidence="2">The sequence shown here is derived from an EMBL/GenBank/DDBJ whole genome shotgun (WGS) entry which is preliminary data.</text>
</comment>
<feature type="domain" description="HTH cro/C1-type" evidence="1">
    <location>
        <begin position="33"/>
        <end position="86"/>
    </location>
</feature>
<evidence type="ECO:0000313" key="2">
    <source>
        <dbReference type="EMBL" id="MEB5477588.1"/>
    </source>
</evidence>
<dbReference type="CDD" id="cd00093">
    <property type="entry name" value="HTH_XRE"/>
    <property type="match status" value="1"/>
</dbReference>
<dbReference type="EMBL" id="VTDN01000010">
    <property type="protein sequence ID" value="MEB5477588.1"/>
    <property type="molecule type" value="Genomic_DNA"/>
</dbReference>
<evidence type="ECO:0000313" key="3">
    <source>
        <dbReference type="Proteomes" id="UP001339883"/>
    </source>
</evidence>
<evidence type="ECO:0000259" key="1">
    <source>
        <dbReference type="PROSITE" id="PS50943"/>
    </source>
</evidence>
<sequence length="104" mass="11548">MAKPISELMNTLSKSDQATVEAKAVEMITALRLSKLRKQLGFTQAQVAGAMHIKQPTVAELEKRADIQLSTLRQYLQALGTDLEIYATLPDGSRIDILHDLRND</sequence>
<dbReference type="InterPro" id="IPR001387">
    <property type="entry name" value="Cro/C1-type_HTH"/>
</dbReference>